<proteinExistence type="predicted"/>
<evidence type="ECO:0000256" key="1">
    <source>
        <dbReference type="SAM" id="MobiDB-lite"/>
    </source>
</evidence>
<evidence type="ECO:0000313" key="3">
    <source>
        <dbReference type="Proteomes" id="UP000001250"/>
    </source>
</evidence>
<sequence length="112" mass="12790">MVKTIQQLIEEANDPAAMKAFVDVALGTATKKKVKKFVTMKDPKTGRKKREQIEEVVTEQEGKPDKQTLWKLMELTGDLQNVDTMLKSKKLDSFERGEEEEEELYSEAEGLL</sequence>
<dbReference type="Proteomes" id="UP000001250">
    <property type="component" value="Segment"/>
</dbReference>
<feature type="compositionally biased region" description="Acidic residues" evidence="1">
    <location>
        <begin position="97"/>
        <end position="106"/>
    </location>
</feature>
<dbReference type="GeneID" id="5130583"/>
<protein>
    <submittedName>
        <fullName evidence="2">Uncharacterized protein</fullName>
    </submittedName>
</protein>
<evidence type="ECO:0000313" key="2">
    <source>
        <dbReference type="EMBL" id="ABF22583.1"/>
    </source>
</evidence>
<dbReference type="EMBL" id="DQ490056">
    <property type="protein sequence ID" value="ABF22583.1"/>
    <property type="molecule type" value="Genomic_DNA"/>
</dbReference>
<dbReference type="KEGG" id="vg:5130583"/>
<feature type="region of interest" description="Disordered" evidence="1">
    <location>
        <begin position="90"/>
        <end position="112"/>
    </location>
</feature>
<keyword evidence="3" id="KW-1185">Reference proteome</keyword>
<reference evidence="2 3" key="1">
    <citation type="journal article" date="2006" name="J. Bacteriol.">
        <title>Genome sequence and global gene expression of Q54, a new phage species linking the 936 and c2 phage species of Lactococcus lactis.</title>
        <authorList>
            <person name="Fortier L.C."/>
            <person name="Bransi A."/>
            <person name="Moineau S."/>
        </authorList>
    </citation>
    <scope>NUCLEOTIDE SEQUENCE</scope>
</reference>
<dbReference type="RefSeq" id="YP_762598.1">
    <property type="nucleotide sequence ID" value="NC_008364.1"/>
</dbReference>
<accession>Q0GXU3</accession>
<organism evidence="2 3">
    <name type="scientific">Lactococcus phage Q54</name>
    <dbReference type="NCBI Taxonomy" id="382685"/>
    <lineage>
        <taxon>Viruses</taxon>
        <taxon>Duplodnaviria</taxon>
        <taxon>Heunggongvirae</taxon>
        <taxon>Uroviricota</taxon>
        <taxon>Caudoviricetes</taxon>
        <taxon>Questintvirus</taxon>
        <taxon>Questintvirus Q54</taxon>
    </lineage>
</organism>
<name>Q0GXU3_9CAUD</name>